<dbReference type="Proteomes" id="UP000441585">
    <property type="component" value="Unassembled WGS sequence"/>
</dbReference>
<dbReference type="EMBL" id="WKKF01000012">
    <property type="protein sequence ID" value="MRX56426.1"/>
    <property type="molecule type" value="Genomic_DNA"/>
</dbReference>
<keyword evidence="1" id="KW-1133">Transmembrane helix</keyword>
<keyword evidence="1" id="KW-0472">Membrane</keyword>
<evidence type="ECO:0000313" key="3">
    <source>
        <dbReference type="Proteomes" id="UP000441585"/>
    </source>
</evidence>
<feature type="transmembrane region" description="Helical" evidence="1">
    <location>
        <begin position="163"/>
        <end position="183"/>
    </location>
</feature>
<feature type="transmembrane region" description="Helical" evidence="1">
    <location>
        <begin position="20"/>
        <end position="39"/>
    </location>
</feature>
<evidence type="ECO:0000313" key="2">
    <source>
        <dbReference type="EMBL" id="MRX56426.1"/>
    </source>
</evidence>
<dbReference type="AlphaFoldDB" id="A0A6I2MH83"/>
<protein>
    <submittedName>
        <fullName evidence="2">Uncharacterized protein</fullName>
    </submittedName>
</protein>
<organism evidence="2 3">
    <name type="scientific">Metabacillus idriensis</name>
    <dbReference type="NCBI Taxonomy" id="324768"/>
    <lineage>
        <taxon>Bacteria</taxon>
        <taxon>Bacillati</taxon>
        <taxon>Bacillota</taxon>
        <taxon>Bacilli</taxon>
        <taxon>Bacillales</taxon>
        <taxon>Bacillaceae</taxon>
        <taxon>Metabacillus</taxon>
    </lineage>
</organism>
<proteinExistence type="predicted"/>
<name>A0A6I2MH83_9BACI</name>
<dbReference type="RefSeq" id="WP_070875689.1">
    <property type="nucleotide sequence ID" value="NZ_CAJFZX010000001.1"/>
</dbReference>
<evidence type="ECO:0000256" key="1">
    <source>
        <dbReference type="SAM" id="Phobius"/>
    </source>
</evidence>
<comment type="caution">
    <text evidence="2">The sequence shown here is derived from an EMBL/GenBank/DDBJ whole genome shotgun (WGS) entry which is preliminary data.</text>
</comment>
<sequence length="192" mass="21995">MDRIRNFSEWFYSRAGWKTLIASIVIFFLFMLFVLPSVAETTKDMTGTSESPDGSYFYSSADLYKIADEYGEKGRVYYIQSRFTFDVVWPLAYLFFLAAVLTAIYRVLPTGSSFRLVNLIPFGGALFDYLENAASSAVMSRYPKKTPVIAELTPIFSFVKWSLIYASFGLLFLGIFINIVFYIKTRKKKSDT</sequence>
<gene>
    <name evidence="2" type="ORF">GJU41_20920</name>
</gene>
<keyword evidence="1" id="KW-0812">Transmembrane</keyword>
<accession>A0A6I2MH83</accession>
<reference evidence="2 3" key="1">
    <citation type="submission" date="2019-11" db="EMBL/GenBank/DDBJ databases">
        <title>Bacillus idriensis genome.</title>
        <authorList>
            <person name="Konopka E.N."/>
            <person name="Newman J.D."/>
        </authorList>
    </citation>
    <scope>NUCLEOTIDE SEQUENCE [LARGE SCALE GENOMIC DNA]</scope>
    <source>
        <strain evidence="2 3">DSM 19097</strain>
    </source>
</reference>
<feature type="transmembrane region" description="Helical" evidence="1">
    <location>
        <begin position="87"/>
        <end position="108"/>
    </location>
</feature>
<keyword evidence="3" id="KW-1185">Reference proteome</keyword>